<reference evidence="1" key="1">
    <citation type="submission" date="2015-05" db="UniProtKB">
        <authorList>
            <consortium name="EnsemblMetazoa"/>
        </authorList>
    </citation>
    <scope>IDENTIFICATION</scope>
</reference>
<organism evidence="1 2">
    <name type="scientific">Rhodnius prolixus</name>
    <name type="common">Triatomid bug</name>
    <dbReference type="NCBI Taxonomy" id="13249"/>
    <lineage>
        <taxon>Eukaryota</taxon>
        <taxon>Metazoa</taxon>
        <taxon>Ecdysozoa</taxon>
        <taxon>Arthropoda</taxon>
        <taxon>Hexapoda</taxon>
        <taxon>Insecta</taxon>
        <taxon>Pterygota</taxon>
        <taxon>Neoptera</taxon>
        <taxon>Paraneoptera</taxon>
        <taxon>Hemiptera</taxon>
        <taxon>Heteroptera</taxon>
        <taxon>Panheteroptera</taxon>
        <taxon>Cimicomorpha</taxon>
        <taxon>Reduviidae</taxon>
        <taxon>Triatominae</taxon>
        <taxon>Rhodnius</taxon>
    </lineage>
</organism>
<dbReference type="InParanoid" id="T1HUE6"/>
<accession>T1HUE6</accession>
<keyword evidence="2" id="KW-1185">Reference proteome</keyword>
<dbReference type="EnsemblMetazoa" id="RPRC007666-RA">
    <property type="protein sequence ID" value="RPRC007666-PA"/>
    <property type="gene ID" value="RPRC007666"/>
</dbReference>
<name>T1HUE6_RHOPR</name>
<sequence>MGSAISWFYSGLTAFGNWMDSVWQSLVMEERQHPYLIFFAVMIVLTFCISLLFNLCACCWALLCTKSPNYRFGNPAKANYGTIQPIRQTGEKSFPYNPAAVSTSNQSDKELVKTV</sequence>
<protein>
    <submittedName>
        <fullName evidence="1">Uncharacterized protein</fullName>
    </submittedName>
</protein>
<dbReference type="AlphaFoldDB" id="T1HUE6"/>
<evidence type="ECO:0000313" key="2">
    <source>
        <dbReference type="Proteomes" id="UP000015103"/>
    </source>
</evidence>
<evidence type="ECO:0000313" key="1">
    <source>
        <dbReference type="EnsemblMetazoa" id="RPRC007666-PA"/>
    </source>
</evidence>
<dbReference type="HOGENOM" id="CLU_2111879_0_0_1"/>
<dbReference type="Proteomes" id="UP000015103">
    <property type="component" value="Unassembled WGS sequence"/>
</dbReference>
<dbReference type="EMBL" id="ACPB03005525">
    <property type="status" value="NOT_ANNOTATED_CDS"/>
    <property type="molecule type" value="Genomic_DNA"/>
</dbReference>
<dbReference type="VEuPathDB" id="VectorBase:RPRC007666"/>
<proteinExistence type="predicted"/>